<evidence type="ECO:0000256" key="13">
    <source>
        <dbReference type="SAM" id="Phobius"/>
    </source>
</evidence>
<keyword evidence="10" id="KW-0333">Golgi apparatus</keyword>
<dbReference type="UniPathway" id="UPA00378"/>
<evidence type="ECO:0000313" key="15">
    <source>
        <dbReference type="Proteomes" id="UP000318815"/>
    </source>
</evidence>
<comment type="caution">
    <text evidence="14">The sequence shown here is derived from an EMBL/GenBank/DDBJ whole genome shotgun (WGS) entry which is preliminary data.</text>
</comment>
<keyword evidence="8" id="KW-0735">Signal-anchor</keyword>
<evidence type="ECO:0000256" key="3">
    <source>
        <dbReference type="ARBA" id="ARBA00004922"/>
    </source>
</evidence>
<dbReference type="Proteomes" id="UP000318815">
    <property type="component" value="Unassembled WGS sequence"/>
</dbReference>
<evidence type="ECO:0000256" key="2">
    <source>
        <dbReference type="ARBA" id="ARBA00004323"/>
    </source>
</evidence>
<comment type="pathway">
    <text evidence="3">Protein modification; protein glycosylation.</text>
</comment>
<dbReference type="InterPro" id="IPR004139">
    <property type="entry name" value="Glyco_trans_13"/>
</dbReference>
<name>A0A5C6LV77_9BACT</name>
<dbReference type="EMBL" id="VOHS01000008">
    <property type="protein sequence ID" value="TWW00624.1"/>
    <property type="molecule type" value="Genomic_DNA"/>
</dbReference>
<comment type="cofactor">
    <cofactor evidence="1">
        <name>Mn(2+)</name>
        <dbReference type="ChEBI" id="CHEBI:29035"/>
    </cofactor>
</comment>
<keyword evidence="11 13" id="KW-0472">Membrane</keyword>
<comment type="subcellular location">
    <subcellularLocation>
        <location evidence="2">Golgi apparatus membrane</location>
        <topology evidence="2">Single-pass type II membrane protein</topology>
    </subcellularLocation>
</comment>
<accession>A0A5C6LV77</accession>
<evidence type="ECO:0000256" key="12">
    <source>
        <dbReference type="ARBA" id="ARBA00023211"/>
    </source>
</evidence>
<dbReference type="GO" id="GO:0008375">
    <property type="term" value="F:acetylglucosaminyltransferase activity"/>
    <property type="evidence" value="ECO:0007669"/>
    <property type="project" value="InterPro"/>
</dbReference>
<organism evidence="14 15">
    <name type="scientific">Chitinophaga pinensis</name>
    <dbReference type="NCBI Taxonomy" id="79329"/>
    <lineage>
        <taxon>Bacteria</taxon>
        <taxon>Pseudomonadati</taxon>
        <taxon>Bacteroidota</taxon>
        <taxon>Chitinophagia</taxon>
        <taxon>Chitinophagales</taxon>
        <taxon>Chitinophagaceae</taxon>
        <taxon>Chitinophaga</taxon>
    </lineage>
</organism>
<reference evidence="14 15" key="1">
    <citation type="submission" date="2019-08" db="EMBL/GenBank/DDBJ databases">
        <title>Whole genome sequencing of chitin degrading bacteria Chitinophaga pinensis YS16.</title>
        <authorList>
            <person name="Singh R.P."/>
            <person name="Manchanda G."/>
            <person name="Maurya I.K."/>
            <person name="Joshi N.K."/>
            <person name="Srivastava A.K."/>
        </authorList>
    </citation>
    <scope>NUCLEOTIDE SEQUENCE [LARGE SCALE GENOMIC DNA]</scope>
    <source>
        <strain evidence="14 15">YS-16</strain>
    </source>
</reference>
<evidence type="ECO:0000256" key="6">
    <source>
        <dbReference type="ARBA" id="ARBA00022692"/>
    </source>
</evidence>
<keyword evidence="15" id="KW-1185">Reference proteome</keyword>
<evidence type="ECO:0000256" key="9">
    <source>
        <dbReference type="ARBA" id="ARBA00022989"/>
    </source>
</evidence>
<dbReference type="Gene3D" id="3.90.550.10">
    <property type="entry name" value="Spore Coat Polysaccharide Biosynthesis Protein SpsA, Chain A"/>
    <property type="match status" value="1"/>
</dbReference>
<keyword evidence="6 13" id="KW-0812">Transmembrane</keyword>
<dbReference type="GO" id="GO:0046872">
    <property type="term" value="F:metal ion binding"/>
    <property type="evidence" value="ECO:0007669"/>
    <property type="project" value="UniProtKB-KW"/>
</dbReference>
<keyword evidence="5 14" id="KW-0808">Transferase</keyword>
<evidence type="ECO:0000256" key="5">
    <source>
        <dbReference type="ARBA" id="ARBA00022679"/>
    </source>
</evidence>
<sequence length="343" mass="39398">MIKSAKKCFLCCTIYTSYFPIGILVIYNQSDILMRTFAPIVLFVYNRPAHTELTLEALSKNEFADQSTLYIFCDGIRKNESPENLAKIEAVRAVCRKKQWTKEVIIREKEANSGLAASIIDGVTELVNKYGKVIVLEDDLETSPGFLRYMNDALDHYEQEEKVMHISGYWFPVKNSQQALPETFFYRTTSCWGWATWKRAWDKLETNSYDLKKRIGRMDDGVRKFNIENTYTHLNQLEHNITGQINTWAVKWYGSVFLNGGLCLHPNVSLVNNIGFDNSGVHCQQTSIYDWPALADSIKVSGIPLKESDEAIRLLKPFHRKVNGSLFKRAKRKALRMLGRQSA</sequence>
<evidence type="ECO:0000256" key="8">
    <source>
        <dbReference type="ARBA" id="ARBA00022968"/>
    </source>
</evidence>
<protein>
    <submittedName>
        <fullName evidence="14">Glycosyltransferase</fullName>
    </submittedName>
</protein>
<dbReference type="OrthoDB" id="9785375at2"/>
<feature type="transmembrane region" description="Helical" evidence="13">
    <location>
        <begin position="7"/>
        <end position="27"/>
    </location>
</feature>
<evidence type="ECO:0000256" key="7">
    <source>
        <dbReference type="ARBA" id="ARBA00022723"/>
    </source>
</evidence>
<keyword evidence="7" id="KW-0479">Metal-binding</keyword>
<keyword evidence="9 13" id="KW-1133">Transmembrane helix</keyword>
<dbReference type="InterPro" id="IPR029044">
    <property type="entry name" value="Nucleotide-diphossugar_trans"/>
</dbReference>
<dbReference type="SUPFAM" id="SSF53448">
    <property type="entry name" value="Nucleotide-diphospho-sugar transferases"/>
    <property type="match status" value="1"/>
</dbReference>
<dbReference type="AlphaFoldDB" id="A0A5C6LV77"/>
<evidence type="ECO:0000256" key="4">
    <source>
        <dbReference type="ARBA" id="ARBA00022676"/>
    </source>
</evidence>
<evidence type="ECO:0000256" key="1">
    <source>
        <dbReference type="ARBA" id="ARBA00001936"/>
    </source>
</evidence>
<evidence type="ECO:0000256" key="11">
    <source>
        <dbReference type="ARBA" id="ARBA00023136"/>
    </source>
</evidence>
<dbReference type="Pfam" id="PF03071">
    <property type="entry name" value="GNT-I"/>
    <property type="match status" value="1"/>
</dbReference>
<proteinExistence type="predicted"/>
<evidence type="ECO:0000313" key="14">
    <source>
        <dbReference type="EMBL" id="TWW00624.1"/>
    </source>
</evidence>
<gene>
    <name evidence="14" type="ORF">FEF09_11320</name>
</gene>
<evidence type="ECO:0000256" key="10">
    <source>
        <dbReference type="ARBA" id="ARBA00023034"/>
    </source>
</evidence>
<keyword evidence="4" id="KW-0328">Glycosyltransferase</keyword>
<keyword evidence="12" id="KW-0464">Manganese</keyword>